<evidence type="ECO:0000313" key="4">
    <source>
        <dbReference type="EMBL" id="KAE9967364.1"/>
    </source>
</evidence>
<feature type="region of interest" description="Disordered" evidence="2">
    <location>
        <begin position="1"/>
        <end position="48"/>
    </location>
</feature>
<dbReference type="Proteomes" id="UP000447873">
    <property type="component" value="Unassembled WGS sequence"/>
</dbReference>
<feature type="domain" description="Zn(2)-C6 fungal-type" evidence="3">
    <location>
        <begin position="46"/>
        <end position="76"/>
    </location>
</feature>
<protein>
    <recommendedName>
        <fullName evidence="3">Zn(2)-C6 fungal-type domain-containing protein</fullName>
    </recommendedName>
</protein>
<dbReference type="GO" id="GO:0008270">
    <property type="term" value="F:zinc ion binding"/>
    <property type="evidence" value="ECO:0007669"/>
    <property type="project" value="InterPro"/>
</dbReference>
<dbReference type="Gene3D" id="3.30.40.10">
    <property type="entry name" value="Zinc/RING finger domain, C3HC4 (zinc finger)"/>
    <property type="match status" value="1"/>
</dbReference>
<keyword evidence="1" id="KW-0539">Nucleus</keyword>
<dbReference type="EMBL" id="WNWS01000461">
    <property type="protein sequence ID" value="KAE9967364.1"/>
    <property type="molecule type" value="Genomic_DNA"/>
</dbReference>
<dbReference type="InterPro" id="IPR011011">
    <property type="entry name" value="Znf_FYVE_PHD"/>
</dbReference>
<dbReference type="PROSITE" id="PS00463">
    <property type="entry name" value="ZN2_CY6_FUNGAL_1"/>
    <property type="match status" value="1"/>
</dbReference>
<name>A0A8H3UC17_VENIN</name>
<reference evidence="4 5" key="1">
    <citation type="submission" date="2018-12" db="EMBL/GenBank/DDBJ databases">
        <title>Venturia inaequalis Genome Resource.</title>
        <authorList>
            <person name="Lichtner F.J."/>
        </authorList>
    </citation>
    <scope>NUCLEOTIDE SEQUENCE [LARGE SCALE GENOMIC DNA]</scope>
    <source>
        <strain evidence="4 5">120213</strain>
    </source>
</reference>
<evidence type="ECO:0000256" key="1">
    <source>
        <dbReference type="ARBA" id="ARBA00023242"/>
    </source>
</evidence>
<dbReference type="InterPro" id="IPR036864">
    <property type="entry name" value="Zn2-C6_fun-type_DNA-bd_sf"/>
</dbReference>
<dbReference type="SUPFAM" id="SSF57903">
    <property type="entry name" value="FYVE/PHD zinc finger"/>
    <property type="match status" value="1"/>
</dbReference>
<feature type="compositionally biased region" description="Polar residues" evidence="2">
    <location>
        <begin position="169"/>
        <end position="190"/>
    </location>
</feature>
<proteinExistence type="predicted"/>
<dbReference type="InterPro" id="IPR013083">
    <property type="entry name" value="Znf_RING/FYVE/PHD"/>
</dbReference>
<evidence type="ECO:0000256" key="2">
    <source>
        <dbReference type="SAM" id="MobiDB-lite"/>
    </source>
</evidence>
<dbReference type="InterPro" id="IPR001138">
    <property type="entry name" value="Zn2Cys6_DnaBD"/>
</dbReference>
<dbReference type="SUPFAM" id="SSF57701">
    <property type="entry name" value="Zn2/Cys6 DNA-binding domain"/>
    <property type="match status" value="1"/>
</dbReference>
<comment type="caution">
    <text evidence="4">The sequence shown here is derived from an EMBL/GenBank/DDBJ whole genome shotgun (WGS) entry which is preliminary data.</text>
</comment>
<sequence length="526" mass="59319">MADILLHTKRKHDERQSDDRPNTKKMKIADKDSSRGSGSEGNHPAVCKPCRAQKKGCEETRPCSRCVKAGVPELCVPTVPKTKRRPRYRDEAERRQLIVDAVSLSSMHDRQSGDVLTEKTRNKARPEPISRSSLDPLAASPVNQQNMRHPRDPRSRLQDSGSAPRMSRPSPTLAPSTSHRSPFTPTTRPAYTNPMIEPPLVSLPSLIRGRGRGVHIMDLRDLVSDGQTILELATQNQHSLIQLRENNPPAAGYWPPVLLDSEWSEKTKAIPEHVNCLVHIPETEYGDFWGLFSAPTTKTQGHREATCVVETPQKGKMLWACLGKNVVNAVRYNNGSWLKKMKHMDKPIFLPGTVGFQHWTMAAETWICGYELPVAQEYVCYCRRRRGDCLVKDMGTFAFGKTMVKEVHDGKTNYAVKPLMVVERTIRCQAGERCGNREYHLSCLGIPEAKWEGILLEVKWWCPVCRERWPEEAKGGVIIEGERLELRVREHEPKPAKPRDSEMFGPQPVAEAAAHGWFDLAGEPES</sequence>
<organism evidence="4 5">
    <name type="scientific">Venturia inaequalis</name>
    <name type="common">Apple scab fungus</name>
    <dbReference type="NCBI Taxonomy" id="5025"/>
    <lineage>
        <taxon>Eukaryota</taxon>
        <taxon>Fungi</taxon>
        <taxon>Dikarya</taxon>
        <taxon>Ascomycota</taxon>
        <taxon>Pezizomycotina</taxon>
        <taxon>Dothideomycetes</taxon>
        <taxon>Pleosporomycetidae</taxon>
        <taxon>Venturiales</taxon>
        <taxon>Venturiaceae</taxon>
        <taxon>Venturia</taxon>
    </lineage>
</organism>
<evidence type="ECO:0000313" key="5">
    <source>
        <dbReference type="Proteomes" id="UP000447873"/>
    </source>
</evidence>
<dbReference type="PROSITE" id="PS50048">
    <property type="entry name" value="ZN2_CY6_FUNGAL_2"/>
    <property type="match status" value="1"/>
</dbReference>
<dbReference type="GO" id="GO:0000981">
    <property type="term" value="F:DNA-binding transcription factor activity, RNA polymerase II-specific"/>
    <property type="evidence" value="ECO:0007669"/>
    <property type="project" value="InterPro"/>
</dbReference>
<dbReference type="SMART" id="SM00066">
    <property type="entry name" value="GAL4"/>
    <property type="match status" value="1"/>
</dbReference>
<dbReference type="AlphaFoldDB" id="A0A8H3UC17"/>
<feature type="compositionally biased region" description="Basic and acidic residues" evidence="2">
    <location>
        <begin position="107"/>
        <end position="128"/>
    </location>
</feature>
<feature type="region of interest" description="Disordered" evidence="2">
    <location>
        <begin position="102"/>
        <end position="196"/>
    </location>
</feature>
<accession>A0A8H3UC17</accession>
<evidence type="ECO:0000259" key="3">
    <source>
        <dbReference type="PROSITE" id="PS50048"/>
    </source>
</evidence>
<feature type="compositionally biased region" description="Basic and acidic residues" evidence="2">
    <location>
        <begin position="11"/>
        <end position="34"/>
    </location>
</feature>
<dbReference type="CDD" id="cd00067">
    <property type="entry name" value="GAL4"/>
    <property type="match status" value="1"/>
</dbReference>
<gene>
    <name evidence="4" type="ORF">EG328_008257</name>
</gene>